<dbReference type="Pfam" id="PF14194">
    <property type="entry name" value="Cys_rich_VLP"/>
    <property type="match status" value="1"/>
</dbReference>
<accession>A0A9D5M5A3</accession>
<evidence type="ECO:0000313" key="3">
    <source>
        <dbReference type="Proteomes" id="UP000806542"/>
    </source>
</evidence>
<reference evidence="2" key="1">
    <citation type="submission" date="2020-10" db="EMBL/GenBank/DDBJ databases">
        <title>ChiBAC.</title>
        <authorList>
            <person name="Zenner C."/>
            <person name="Hitch T.C.A."/>
            <person name="Clavel T."/>
        </authorList>
    </citation>
    <scope>NUCLEOTIDE SEQUENCE</scope>
    <source>
        <strain evidence="2">DSM 107454</strain>
    </source>
</reference>
<sequence>MTIPLTPKQSRRVNALVRRECCNYDNGICILLDCVCPQTITYSHIICKWFKTAVLPLDKELYIFLTKPKNTARCVVCGKDFIRRSNRGKYCDTCRKIVWNKQKAAYIRKRRYNSRKLDD</sequence>
<gene>
    <name evidence="2" type="ORF">INF28_10380</name>
</gene>
<feature type="domain" description="Cysteine-rich VLP" evidence="1">
    <location>
        <begin position="6"/>
        <end position="58"/>
    </location>
</feature>
<protein>
    <submittedName>
        <fullName evidence="2">Cysteine-rich VLP protein</fullName>
    </submittedName>
</protein>
<dbReference type="EMBL" id="JADCKB010000024">
    <property type="protein sequence ID" value="MBE5040865.1"/>
    <property type="molecule type" value="Genomic_DNA"/>
</dbReference>
<comment type="caution">
    <text evidence="2">The sequence shown here is derived from an EMBL/GenBank/DDBJ whole genome shotgun (WGS) entry which is preliminary data.</text>
</comment>
<dbReference type="RefSeq" id="WP_226393405.1">
    <property type="nucleotide sequence ID" value="NZ_JADCKB010000024.1"/>
</dbReference>
<keyword evidence="3" id="KW-1185">Reference proteome</keyword>
<name>A0A9D5M5A3_9FIRM</name>
<dbReference type="Proteomes" id="UP000806542">
    <property type="component" value="Unassembled WGS sequence"/>
</dbReference>
<dbReference type="AlphaFoldDB" id="A0A9D5M5A3"/>
<evidence type="ECO:0000259" key="1">
    <source>
        <dbReference type="Pfam" id="PF14194"/>
    </source>
</evidence>
<organism evidence="2 3">
    <name type="scientific">Ructibacterium gallinarum</name>
    <dbReference type="NCBI Taxonomy" id="2779355"/>
    <lineage>
        <taxon>Bacteria</taxon>
        <taxon>Bacillati</taxon>
        <taxon>Bacillota</taxon>
        <taxon>Clostridia</taxon>
        <taxon>Eubacteriales</taxon>
        <taxon>Oscillospiraceae</taxon>
        <taxon>Ructibacterium</taxon>
    </lineage>
</organism>
<evidence type="ECO:0000313" key="2">
    <source>
        <dbReference type="EMBL" id="MBE5040865.1"/>
    </source>
</evidence>
<proteinExistence type="predicted"/>
<dbReference type="InterPro" id="IPR025973">
    <property type="entry name" value="Cys_rich_VLP_dom"/>
</dbReference>